<dbReference type="Proteomes" id="UP000298324">
    <property type="component" value="Unassembled WGS sequence"/>
</dbReference>
<dbReference type="EMBL" id="QFGA01000005">
    <property type="protein sequence ID" value="TEB04099.1"/>
    <property type="molecule type" value="Genomic_DNA"/>
</dbReference>
<comment type="caution">
    <text evidence="4">The sequence shown here is derived from an EMBL/GenBank/DDBJ whole genome shotgun (WGS) entry which is preliminary data.</text>
</comment>
<dbReference type="EC" id="3.4.19.5" evidence="4"/>
<keyword evidence="4" id="KW-0378">Hydrolase</keyword>
<dbReference type="InterPro" id="IPR000246">
    <property type="entry name" value="Peptidase_T2"/>
</dbReference>
<dbReference type="PANTHER" id="PTHR10188">
    <property type="entry name" value="L-ASPARAGINASE"/>
    <property type="match status" value="1"/>
</dbReference>
<dbReference type="GO" id="GO:0008798">
    <property type="term" value="F:beta-aspartyl-peptidase activity"/>
    <property type="evidence" value="ECO:0007669"/>
    <property type="project" value="UniProtKB-EC"/>
</dbReference>
<dbReference type="InterPro" id="IPR029055">
    <property type="entry name" value="Ntn_hydrolases_N"/>
</dbReference>
<proteinExistence type="predicted"/>
<organism evidence="4 5">
    <name type="scientific">Pelotomaculum schinkii</name>
    <dbReference type="NCBI Taxonomy" id="78350"/>
    <lineage>
        <taxon>Bacteria</taxon>
        <taxon>Bacillati</taxon>
        <taxon>Bacillota</taxon>
        <taxon>Clostridia</taxon>
        <taxon>Eubacteriales</taxon>
        <taxon>Desulfotomaculaceae</taxon>
        <taxon>Pelotomaculum</taxon>
    </lineage>
</organism>
<dbReference type="AlphaFoldDB" id="A0A4Y7R5V2"/>
<dbReference type="PANTHER" id="PTHR10188:SF6">
    <property type="entry name" value="N(4)-(BETA-N-ACETYLGLUCOSAMINYL)-L-ASPARAGINASE"/>
    <property type="match status" value="1"/>
</dbReference>
<dbReference type="SUPFAM" id="SSF56235">
    <property type="entry name" value="N-terminal nucleophile aminohydrolases (Ntn hydrolases)"/>
    <property type="match status" value="1"/>
</dbReference>
<name>A0A4Y7R5V2_9FIRM</name>
<dbReference type="GO" id="GO:0016811">
    <property type="term" value="F:hydrolase activity, acting on carbon-nitrogen (but not peptide) bonds, in linear amides"/>
    <property type="evidence" value="ECO:0007669"/>
    <property type="project" value="UniProtKB-ARBA"/>
</dbReference>
<feature type="site" description="Cleavage; by autolysis" evidence="3">
    <location>
        <begin position="190"/>
        <end position="191"/>
    </location>
</feature>
<sequence>MFHYKTSLKIAWKPCIEAKLTAQTKGMNIIALHGGLDTSRSRSFMEILERAALDGFVLLAEGRVPAVEAVLNVLEDSPNFNCGFGAVLNMDGEVELDASICDGETSRFAAVAAIRDVRRPISVARRLMEETSQVILAGDGALKFARKHGFPKDNCISEEQLDAWRKARESLARGEKPAQNLYTGLAYHGDTVGCVVWDGKGLTAASSTGGCSLKLPGRVGDTPSLGGGVYATKLSAVVCTGIGESFVETLTAKFVDEKIAGGAHPQQAVELALRRLAELKGAEGGILAVDAQGRIGSAFNAGQFPVVVMEEGRVRQGFEPVNLRRALFAH</sequence>
<gene>
    <name evidence="4" type="primary">iaaA_2</name>
    <name evidence="4" type="ORF">Psch_04228</name>
</gene>
<evidence type="ECO:0000256" key="2">
    <source>
        <dbReference type="PIRSR" id="PIRSR600246-2"/>
    </source>
</evidence>
<dbReference type="GO" id="GO:0005737">
    <property type="term" value="C:cytoplasm"/>
    <property type="evidence" value="ECO:0007669"/>
    <property type="project" value="TreeGrafter"/>
</dbReference>
<evidence type="ECO:0000313" key="4">
    <source>
        <dbReference type="EMBL" id="TEB04099.1"/>
    </source>
</evidence>
<feature type="active site" description="Nucleophile" evidence="1">
    <location>
        <position position="191"/>
    </location>
</feature>
<protein>
    <submittedName>
        <fullName evidence="4">Isoaspartyl peptidase</fullName>
        <ecNumber evidence="4">3.4.19.5</ecNumber>
    </submittedName>
</protein>
<dbReference type="Gene3D" id="3.60.20.30">
    <property type="entry name" value="(Glycosyl)asparaginase"/>
    <property type="match status" value="1"/>
</dbReference>
<evidence type="ECO:0000313" key="5">
    <source>
        <dbReference type="Proteomes" id="UP000298324"/>
    </source>
</evidence>
<reference evidence="4 5" key="1">
    <citation type="journal article" date="2018" name="Environ. Microbiol.">
        <title>Novel energy conservation strategies and behaviour of Pelotomaculum schinkii driving syntrophic propionate catabolism.</title>
        <authorList>
            <person name="Hidalgo-Ahumada C.A.P."/>
            <person name="Nobu M.K."/>
            <person name="Narihiro T."/>
            <person name="Tamaki H."/>
            <person name="Liu W.T."/>
            <person name="Kamagata Y."/>
            <person name="Stams A.J.M."/>
            <person name="Imachi H."/>
            <person name="Sousa D.Z."/>
        </authorList>
    </citation>
    <scope>NUCLEOTIDE SEQUENCE [LARGE SCALE GENOMIC DNA]</scope>
    <source>
        <strain evidence="4 5">HH</strain>
    </source>
</reference>
<feature type="binding site" evidence="2">
    <location>
        <begin position="240"/>
        <end position="243"/>
    </location>
    <ligand>
        <name>substrate</name>
    </ligand>
</feature>
<dbReference type="Pfam" id="PF01112">
    <property type="entry name" value="Asparaginase_2"/>
    <property type="match status" value="1"/>
</dbReference>
<accession>A0A4Y7R5V2</accession>
<evidence type="ECO:0000256" key="1">
    <source>
        <dbReference type="PIRSR" id="PIRSR600246-1"/>
    </source>
</evidence>
<feature type="binding site" evidence="2">
    <location>
        <begin position="218"/>
        <end position="221"/>
    </location>
    <ligand>
        <name>substrate</name>
    </ligand>
</feature>
<evidence type="ECO:0000256" key="3">
    <source>
        <dbReference type="PIRSR" id="PIRSR600246-3"/>
    </source>
</evidence>
<keyword evidence="5" id="KW-1185">Reference proteome</keyword>